<sequence>MSSQAKAKSPKSHSIQQPIPPNMGQDSVFLVRSDYLESFDDEPWVDVGSQFLEDPDNEEADWVTVILPEEMNKTHSDEDIMKYVLHNIRIRRAVVSQVALHNMGVTCISIPIPVSTADTATILICAEADGNRWLEMISNGMATLRREVIFGRR</sequence>
<reference evidence="2" key="1">
    <citation type="journal article" date="2014" name="Nat. Commun.">
        <title>Multiple recent horizontal transfers of a large genomic region in cheese making fungi.</title>
        <authorList>
            <person name="Cheeseman K."/>
            <person name="Ropars J."/>
            <person name="Renault P."/>
            <person name="Dupont J."/>
            <person name="Gouzy J."/>
            <person name="Branca A."/>
            <person name="Abraham A.L."/>
            <person name="Ceppi M."/>
            <person name="Conseiller E."/>
            <person name="Debuchy R."/>
            <person name="Malagnac F."/>
            <person name="Goarin A."/>
            <person name="Silar P."/>
            <person name="Lacoste S."/>
            <person name="Sallet E."/>
            <person name="Bensimon A."/>
            <person name="Giraud T."/>
            <person name="Brygoo Y."/>
        </authorList>
    </citation>
    <scope>NUCLEOTIDE SEQUENCE [LARGE SCALE GENOMIC DNA]</scope>
    <source>
        <strain evidence="2">FM164</strain>
    </source>
</reference>
<keyword evidence="3" id="KW-1185">Reference proteome</keyword>
<dbReference type="OMA" id="DNEEADW"/>
<gene>
    <name evidence="2" type="ORF">PROQFM164_S02g000216</name>
</gene>
<name>W6QKF7_PENRF</name>
<organism evidence="2 3">
    <name type="scientific">Penicillium roqueforti (strain FM164)</name>
    <dbReference type="NCBI Taxonomy" id="1365484"/>
    <lineage>
        <taxon>Eukaryota</taxon>
        <taxon>Fungi</taxon>
        <taxon>Dikarya</taxon>
        <taxon>Ascomycota</taxon>
        <taxon>Pezizomycotina</taxon>
        <taxon>Eurotiomycetes</taxon>
        <taxon>Eurotiomycetidae</taxon>
        <taxon>Eurotiales</taxon>
        <taxon>Aspergillaceae</taxon>
        <taxon>Penicillium</taxon>
    </lineage>
</organism>
<dbReference type="Proteomes" id="UP000030686">
    <property type="component" value="Unassembled WGS sequence"/>
</dbReference>
<accession>W6QKF7</accession>
<dbReference type="AlphaFoldDB" id="W6QKF7"/>
<evidence type="ECO:0000313" key="2">
    <source>
        <dbReference type="EMBL" id="CDM30067.1"/>
    </source>
</evidence>
<dbReference type="EMBL" id="HG792016">
    <property type="protein sequence ID" value="CDM30067.1"/>
    <property type="molecule type" value="Genomic_DNA"/>
</dbReference>
<dbReference type="OrthoDB" id="4340892at2759"/>
<evidence type="ECO:0000256" key="1">
    <source>
        <dbReference type="SAM" id="MobiDB-lite"/>
    </source>
</evidence>
<feature type="compositionally biased region" description="Polar residues" evidence="1">
    <location>
        <begin position="1"/>
        <end position="17"/>
    </location>
</feature>
<protein>
    <submittedName>
        <fullName evidence="2">Uncharacterized protein</fullName>
    </submittedName>
</protein>
<evidence type="ECO:0000313" key="3">
    <source>
        <dbReference type="Proteomes" id="UP000030686"/>
    </source>
</evidence>
<proteinExistence type="predicted"/>
<feature type="region of interest" description="Disordered" evidence="1">
    <location>
        <begin position="1"/>
        <end position="26"/>
    </location>
</feature>